<evidence type="ECO:0000256" key="1">
    <source>
        <dbReference type="SAM" id="MobiDB-lite"/>
    </source>
</evidence>
<keyword evidence="2" id="KW-0732">Signal</keyword>
<gene>
    <name evidence="3" type="ORF">SVUK_LOCUS14372</name>
</gene>
<dbReference type="AlphaFoldDB" id="A0A3P7JLJ0"/>
<dbReference type="SUPFAM" id="SSF47090">
    <property type="entry name" value="PGBD-like"/>
    <property type="match status" value="1"/>
</dbReference>
<name>A0A3P7JLJ0_STRVU</name>
<dbReference type="Gene3D" id="1.10.101.10">
    <property type="entry name" value="PGBD-like superfamily/PGBD"/>
    <property type="match status" value="1"/>
</dbReference>
<sequence length="120" mass="13705">MAVLKLLTLLLIVHLAYGGPPGTTGDLNSPKLKELVEKDAKQYLESFGYMSKFKADKKSESKTQEPSKYDLQTALRRFQKAFLIYRSGIVDVPTHSKMNEYRCGNKDMHEGEDLKDDLQY</sequence>
<protein>
    <submittedName>
        <fullName evidence="3">Uncharacterized protein</fullName>
    </submittedName>
</protein>
<reference evidence="3 4" key="1">
    <citation type="submission" date="2018-11" db="EMBL/GenBank/DDBJ databases">
        <authorList>
            <consortium name="Pathogen Informatics"/>
        </authorList>
    </citation>
    <scope>NUCLEOTIDE SEQUENCE [LARGE SCALE GENOMIC DNA]</scope>
</reference>
<evidence type="ECO:0000313" key="4">
    <source>
        <dbReference type="Proteomes" id="UP000270094"/>
    </source>
</evidence>
<feature type="region of interest" description="Disordered" evidence="1">
    <location>
        <begin position="100"/>
        <end position="120"/>
    </location>
</feature>
<dbReference type="Proteomes" id="UP000270094">
    <property type="component" value="Unassembled WGS sequence"/>
</dbReference>
<accession>A0A3P7JLJ0</accession>
<evidence type="ECO:0000256" key="2">
    <source>
        <dbReference type="SAM" id="SignalP"/>
    </source>
</evidence>
<feature type="chain" id="PRO_5017973476" evidence="2">
    <location>
        <begin position="19"/>
        <end position="120"/>
    </location>
</feature>
<evidence type="ECO:0000313" key="3">
    <source>
        <dbReference type="EMBL" id="VDM79374.1"/>
    </source>
</evidence>
<dbReference type="OrthoDB" id="406838at2759"/>
<organism evidence="3 4">
    <name type="scientific">Strongylus vulgaris</name>
    <name type="common">Blood worm</name>
    <dbReference type="NCBI Taxonomy" id="40348"/>
    <lineage>
        <taxon>Eukaryota</taxon>
        <taxon>Metazoa</taxon>
        <taxon>Ecdysozoa</taxon>
        <taxon>Nematoda</taxon>
        <taxon>Chromadorea</taxon>
        <taxon>Rhabditida</taxon>
        <taxon>Rhabditina</taxon>
        <taxon>Rhabditomorpha</taxon>
        <taxon>Strongyloidea</taxon>
        <taxon>Strongylidae</taxon>
        <taxon>Strongylus</taxon>
    </lineage>
</organism>
<feature type="signal peptide" evidence="2">
    <location>
        <begin position="1"/>
        <end position="18"/>
    </location>
</feature>
<proteinExistence type="predicted"/>
<dbReference type="InterPro" id="IPR036366">
    <property type="entry name" value="PGBDSf"/>
</dbReference>
<dbReference type="InterPro" id="IPR036365">
    <property type="entry name" value="PGBD-like_sf"/>
</dbReference>
<dbReference type="EMBL" id="UYYB01104930">
    <property type="protein sequence ID" value="VDM79374.1"/>
    <property type="molecule type" value="Genomic_DNA"/>
</dbReference>
<keyword evidence="4" id="KW-1185">Reference proteome</keyword>